<dbReference type="InParanoid" id="G4TCU6"/>
<evidence type="ECO:0000256" key="1">
    <source>
        <dbReference type="SAM" id="MobiDB-lite"/>
    </source>
</evidence>
<comment type="caution">
    <text evidence="2">The sequence shown here is derived from an EMBL/GenBank/DDBJ whole genome shotgun (WGS) entry which is preliminary data.</text>
</comment>
<evidence type="ECO:0000313" key="2">
    <source>
        <dbReference type="EMBL" id="CCA69139.1"/>
    </source>
</evidence>
<organism evidence="2 3">
    <name type="scientific">Serendipita indica (strain DSM 11827)</name>
    <name type="common">Root endophyte fungus</name>
    <name type="synonym">Piriformospora indica</name>
    <dbReference type="NCBI Taxonomy" id="1109443"/>
    <lineage>
        <taxon>Eukaryota</taxon>
        <taxon>Fungi</taxon>
        <taxon>Dikarya</taxon>
        <taxon>Basidiomycota</taxon>
        <taxon>Agaricomycotina</taxon>
        <taxon>Agaricomycetes</taxon>
        <taxon>Sebacinales</taxon>
        <taxon>Serendipitaceae</taxon>
        <taxon>Serendipita</taxon>
    </lineage>
</organism>
<dbReference type="EMBL" id="CAFZ01000048">
    <property type="protein sequence ID" value="CCA69139.1"/>
    <property type="molecule type" value="Genomic_DNA"/>
</dbReference>
<dbReference type="Proteomes" id="UP000007148">
    <property type="component" value="Unassembled WGS sequence"/>
</dbReference>
<reference evidence="2 3" key="1">
    <citation type="journal article" date="2011" name="PLoS Pathog.">
        <title>Endophytic Life Strategies Decoded by Genome and Transcriptome Analyses of the Mutualistic Root Symbiont Piriformospora indica.</title>
        <authorList>
            <person name="Zuccaro A."/>
            <person name="Lahrmann U."/>
            <person name="Guldener U."/>
            <person name="Langen G."/>
            <person name="Pfiffi S."/>
            <person name="Biedenkopf D."/>
            <person name="Wong P."/>
            <person name="Samans B."/>
            <person name="Grimm C."/>
            <person name="Basiewicz M."/>
            <person name="Murat C."/>
            <person name="Martin F."/>
            <person name="Kogel K.H."/>
        </authorList>
    </citation>
    <scope>NUCLEOTIDE SEQUENCE [LARGE SCALE GENOMIC DNA]</scope>
    <source>
        <strain evidence="2 3">DSM 11827</strain>
    </source>
</reference>
<dbReference type="OrthoDB" id="3183475at2759"/>
<gene>
    <name evidence="2" type="ORF">PIIN_03038</name>
</gene>
<sequence length="735" mass="83649">MEGPVISMASSEDQKMLDLLRQIGPQMDYSGSTRSIDPKLLLEYNQAAESAYRRCNVPPKCGLSDLPVEIWLGIVREATSSKVADIQRQFDANNQQLLILTQVNKSLATPILHTPWLWSNIVVNDHIEDLEAKLSIFLHLSGESSLSLAYDHSAASVRVTAPLLAPHLHRVNALFITLFSLFSQNSDQFLSTTSFSSVRHLETSIHYFHQIPQLDALAPHQPALSSILPNRTDTIGYIKLLMEDGQLTEVDLPLVSHEKLQVLERIDSVRALKLESDPRSDTFHSQYSPDGQHVEDSDVQHTPLHWTILYCKHMRWDIVHNLLNRSATTLTDLEVDINVDLVSSLLPQLNTMINLKRLNVTIVMKPNQVYISPKFDLASKNATLPLKRFIFRVRTSDDTYMTGATFSPSPVSDAYAGLVETFCKNAPLLETVEVPCFANNFTLSDQLTCLTSLYLQMGVFPVLDDQTYCLAPLHLRRLFFFGGSSVFNQFRSRSVHHLTYKDPDGDDYAREPLNIFRINTSQEAWPELMHLEVSMNHHQLRFKPTSSLRKLSVSRIAVVSACYQMALEPDLFPSLQIITMSGYVEWDILCIMLERRLVARSHGIQPLHMIQLGYTPPDLRYFICSILRGHLVERRSNYDLSFQHVFETLKKKNVTGCLHCHVQLRWCSDPATDLDTPIFVSSYPTSVDKVLATWDQRYIVVSDAISRARFSFHSMKKEFVVLTAEDIESESQTEW</sequence>
<keyword evidence="3" id="KW-1185">Reference proteome</keyword>
<accession>G4TCU6</accession>
<dbReference type="AlphaFoldDB" id="G4TCU6"/>
<dbReference type="HOGENOM" id="CLU_015287_2_0_1"/>
<feature type="region of interest" description="Disordered" evidence="1">
    <location>
        <begin position="277"/>
        <end position="297"/>
    </location>
</feature>
<protein>
    <submittedName>
        <fullName evidence="2">Uncharacterized protein</fullName>
    </submittedName>
</protein>
<name>G4TCU6_SERID</name>
<proteinExistence type="predicted"/>
<evidence type="ECO:0000313" key="3">
    <source>
        <dbReference type="Proteomes" id="UP000007148"/>
    </source>
</evidence>